<keyword evidence="2" id="KW-1185">Reference proteome</keyword>
<dbReference type="EMBL" id="AP025516">
    <property type="protein sequence ID" value="BDD88461.1"/>
    <property type="molecule type" value="Genomic_DNA"/>
</dbReference>
<organism evidence="1 2">
    <name type="scientific">Desulfofustis limnaeus</name>
    <dbReference type="NCBI Taxonomy" id="2740163"/>
    <lineage>
        <taxon>Bacteria</taxon>
        <taxon>Pseudomonadati</taxon>
        <taxon>Thermodesulfobacteriota</taxon>
        <taxon>Desulfobulbia</taxon>
        <taxon>Desulfobulbales</taxon>
        <taxon>Desulfocapsaceae</taxon>
        <taxon>Desulfofustis</taxon>
    </lineage>
</organism>
<gene>
    <name evidence="1" type="ORF">DPPLL_28260</name>
</gene>
<name>A0ABN6M9K5_9BACT</name>
<dbReference type="Proteomes" id="UP000830055">
    <property type="component" value="Chromosome"/>
</dbReference>
<protein>
    <submittedName>
        <fullName evidence="1">Uncharacterized protein</fullName>
    </submittedName>
</protein>
<evidence type="ECO:0000313" key="2">
    <source>
        <dbReference type="Proteomes" id="UP000830055"/>
    </source>
</evidence>
<evidence type="ECO:0000313" key="1">
    <source>
        <dbReference type="EMBL" id="BDD88461.1"/>
    </source>
</evidence>
<sequence>MSRPTIKEESIVKLGGTIVAKYHAHADDVEQILIIRAMEKFFAVVAHGWRAHRSFHVPVGTAVKVSGTIIDYQLPKECGYRVVYAAYCQRLTFGDALEQASPDPFEELEQLPKYQIFEKCNSLNQESV</sequence>
<dbReference type="RefSeq" id="WP_284151817.1">
    <property type="nucleotide sequence ID" value="NZ_AP025516.1"/>
</dbReference>
<reference evidence="1 2" key="1">
    <citation type="submission" date="2022-01" db="EMBL/GenBank/DDBJ databases">
        <title>Desulfofustis limnae sp. nov., a novel mesophilic sulfate-reducing bacterium isolated from marsh soil.</title>
        <authorList>
            <person name="Watanabe M."/>
            <person name="Takahashi A."/>
            <person name="Kojima H."/>
            <person name="Fukui M."/>
        </authorList>
    </citation>
    <scope>NUCLEOTIDE SEQUENCE [LARGE SCALE GENOMIC DNA]</scope>
    <source>
        <strain evidence="1 2">PPLL</strain>
    </source>
</reference>
<accession>A0ABN6M9K5</accession>
<proteinExistence type="predicted"/>